<dbReference type="AlphaFoldDB" id="A0AA36GVP5"/>
<dbReference type="EMBL" id="CATQJL010000223">
    <property type="protein sequence ID" value="CAJ0599173.1"/>
    <property type="molecule type" value="Genomic_DNA"/>
</dbReference>
<reference evidence="1" key="1">
    <citation type="submission" date="2023-07" db="EMBL/GenBank/DDBJ databases">
        <authorList>
            <consortium name="CYATHOMIX"/>
        </authorList>
    </citation>
    <scope>NUCLEOTIDE SEQUENCE</scope>
    <source>
        <strain evidence="1">N/A</strain>
    </source>
</reference>
<name>A0AA36GVP5_CYLNA</name>
<protein>
    <submittedName>
        <fullName evidence="1">Uncharacterized protein</fullName>
    </submittedName>
</protein>
<comment type="caution">
    <text evidence="1">The sequence shown here is derived from an EMBL/GenBank/DDBJ whole genome shotgun (WGS) entry which is preliminary data.</text>
</comment>
<accession>A0AA36GVP5</accession>
<organism evidence="1 2">
    <name type="scientific">Cylicocyclus nassatus</name>
    <name type="common">Nematode worm</name>
    <dbReference type="NCBI Taxonomy" id="53992"/>
    <lineage>
        <taxon>Eukaryota</taxon>
        <taxon>Metazoa</taxon>
        <taxon>Ecdysozoa</taxon>
        <taxon>Nematoda</taxon>
        <taxon>Chromadorea</taxon>
        <taxon>Rhabditida</taxon>
        <taxon>Rhabditina</taxon>
        <taxon>Rhabditomorpha</taxon>
        <taxon>Strongyloidea</taxon>
        <taxon>Strongylidae</taxon>
        <taxon>Cylicocyclus</taxon>
    </lineage>
</organism>
<dbReference type="Proteomes" id="UP001176961">
    <property type="component" value="Unassembled WGS sequence"/>
</dbReference>
<gene>
    <name evidence="1" type="ORF">CYNAS_LOCUS11156</name>
</gene>
<keyword evidence="2" id="KW-1185">Reference proteome</keyword>
<proteinExistence type="predicted"/>
<evidence type="ECO:0000313" key="2">
    <source>
        <dbReference type="Proteomes" id="UP001176961"/>
    </source>
</evidence>
<sequence>MEGSLVYFPDVGADAWVRVVAGVEDVSNRKPRKVILISKAGLIMENVQNDDSGLYRPAHIRDGGYRLKKGIIYALHVWAKAEFDSSKALSGNYSISS</sequence>
<evidence type="ECO:0000313" key="1">
    <source>
        <dbReference type="EMBL" id="CAJ0599173.1"/>
    </source>
</evidence>